<reference evidence="2 3" key="1">
    <citation type="submission" date="2017-05" db="EMBL/GenBank/DDBJ databases">
        <authorList>
            <person name="Varghese N."/>
            <person name="Submissions S."/>
        </authorList>
    </citation>
    <scope>NUCLEOTIDE SEQUENCE [LARGE SCALE GENOMIC DNA]</scope>
    <source>
        <strain evidence="2 3">DSM 27040</strain>
    </source>
</reference>
<feature type="domain" description="Peptidase U32 collagenase" evidence="1">
    <location>
        <begin position="337"/>
        <end position="451"/>
    </location>
</feature>
<dbReference type="GO" id="GO:0008233">
    <property type="term" value="F:peptidase activity"/>
    <property type="evidence" value="ECO:0007669"/>
    <property type="project" value="UniProtKB-KW"/>
</dbReference>
<evidence type="ECO:0000313" key="3">
    <source>
        <dbReference type="Proteomes" id="UP000319040"/>
    </source>
</evidence>
<name>A0A521B9J1_SACCC</name>
<dbReference type="InterPro" id="IPR051454">
    <property type="entry name" value="RNA/ubiquinone_mod_enzymes"/>
</dbReference>
<dbReference type="GO" id="GO:0006508">
    <property type="term" value="P:proteolysis"/>
    <property type="evidence" value="ECO:0007669"/>
    <property type="project" value="UniProtKB-KW"/>
</dbReference>
<dbReference type="Pfam" id="PF12392">
    <property type="entry name" value="DUF3656"/>
    <property type="match status" value="1"/>
</dbReference>
<dbReference type="InterPro" id="IPR001539">
    <property type="entry name" value="Peptidase_U32"/>
</dbReference>
<keyword evidence="3" id="KW-1185">Reference proteome</keyword>
<evidence type="ECO:0000259" key="1">
    <source>
        <dbReference type="Pfam" id="PF12392"/>
    </source>
</evidence>
<dbReference type="AlphaFoldDB" id="A0A521B9J1"/>
<dbReference type="Pfam" id="PF01136">
    <property type="entry name" value="Peptidase_U32"/>
    <property type="match status" value="2"/>
</dbReference>
<evidence type="ECO:0000313" key="2">
    <source>
        <dbReference type="EMBL" id="SMO43733.1"/>
    </source>
</evidence>
<keyword evidence="2" id="KW-0645">Protease</keyword>
<sequence>MELLVPGGDVDAIKAAILAVGGHPIADEDSSTHAIYCGLDKFNARNRAANISFDELQSIIRLAHTHNCLIFLTLNILILENEITALTSLLNQLANTQIDGLIVQDLGLLYLLKKHYPTLPVHASTQMTTHNPGQIKFLHKLGVERVNLSRELNLEEIKHLSSIANENKMSTEVFVHGSQCLSFSGICYMSSFYGSNSGNRGRCSQPCRDKYNTTLAGNDYPLNLKDNAAYNNIGELYDAGVYSLKIEGRIKKSDYIYSVARTYRKQLDSWLKQKTLQNDSASLYKVFNRDFSNAYLTGNISKKMFIDNPRDYSLKRIAAENKHLSQEEIADAEQALYNEKDTIKAEVEEKIKHLSIEKLPLTMRVSGREGTPLKVTVQKDQTSFDVYSNITLTGKGTEALRYDTIFKRLKAINDTDYFISDMDLEHMPNNLYLPFKELTTIKNQLLYILNDNKHPIAPIRLPALKNTSESHAQTPVHVIISSLKDLQQVKKTNAQLYFKLPSNFKKNFTELVGIFKQEPKLIPWFPAVIIGDDYLLALKFLDKAKPRLLVTDNTGIAFEACNNGIKWIAGPSLNLVNSYSLLCLKEDFNCSGAFLSNEISRSQIKGIQKPADFKLFYSIYHPQLLMTTRQCLFHQVVGCQKTTLNDSCMQHCEKSSSITNTKDIAFIIEKTYGNHQRIYGRQHCLNTAIVKDMPHRFDAFVVDLSPVKTETNVKTDHKDLLHCFEEFILGKTDAEELHQLIAPTSNNAYKKGI</sequence>
<keyword evidence="2" id="KW-0378">Hydrolase</keyword>
<accession>A0A521B9J1</accession>
<dbReference type="PANTHER" id="PTHR30217:SF10">
    <property type="entry name" value="23S RRNA 5-HYDROXYCYTIDINE C2501 SYNTHASE"/>
    <property type="match status" value="1"/>
</dbReference>
<dbReference type="PANTHER" id="PTHR30217">
    <property type="entry name" value="PEPTIDASE U32 FAMILY"/>
    <property type="match status" value="1"/>
</dbReference>
<protein>
    <submittedName>
        <fullName evidence="2">Putative protease</fullName>
    </submittedName>
</protein>
<proteinExistence type="predicted"/>
<dbReference type="InterPro" id="IPR020988">
    <property type="entry name" value="Pept_U32_collagenase"/>
</dbReference>
<organism evidence="2 3">
    <name type="scientific">Saccharicrinis carchari</name>
    <dbReference type="NCBI Taxonomy" id="1168039"/>
    <lineage>
        <taxon>Bacteria</taxon>
        <taxon>Pseudomonadati</taxon>
        <taxon>Bacteroidota</taxon>
        <taxon>Bacteroidia</taxon>
        <taxon>Marinilabiliales</taxon>
        <taxon>Marinilabiliaceae</taxon>
        <taxon>Saccharicrinis</taxon>
    </lineage>
</organism>
<dbReference type="EMBL" id="FXTB01000001">
    <property type="protein sequence ID" value="SMO43733.1"/>
    <property type="molecule type" value="Genomic_DNA"/>
</dbReference>
<dbReference type="Proteomes" id="UP000319040">
    <property type="component" value="Unassembled WGS sequence"/>
</dbReference>
<gene>
    <name evidence="2" type="ORF">SAMN06265379_101807</name>
</gene>